<dbReference type="Proteomes" id="UP000565441">
    <property type="component" value="Unassembled WGS sequence"/>
</dbReference>
<feature type="compositionally biased region" description="Polar residues" evidence="1">
    <location>
        <begin position="395"/>
        <end position="412"/>
    </location>
</feature>
<feature type="region of interest" description="Disordered" evidence="1">
    <location>
        <begin position="1"/>
        <end position="47"/>
    </location>
</feature>
<sequence length="412" mass="45696">MSDLILSTGKCDSWRHGTETPPSPSSPSPSAAANPPPATSSQSPLGLSRVDHLDPETKLAQRSGQHVIACTDFSLYLYQIYRVLVILCYGPRPQPTTPNLLLLSLIILIMSYQIPTSFGAQLRYDVPDQLDDSNWFTWSKKMKMALLAIGMAGITTGKKPDGLDVKEEKEWKASDGRLAGMLYGRISDEYQHLVEDLETGTAAWAALKAHFERSTIGYRMAARSEFYDITHDPSRPITSYIQSLQSAKQKLAALNVKIDDTEFKDVLLMHLDESFHSVRLHVDRARRPVAVDVRIMGRFCVQRGAVLINVLAQTTEPDLDKIKSMLASSTAADPVSVKIEAHGTYRITSSDVEMLGVLQIGREEMLQRVLERVGEAAATTEVKEKTKKQPRMRSGSMQTQRSRGSVEETASC</sequence>
<dbReference type="AlphaFoldDB" id="A0A8H5GZU3"/>
<protein>
    <submittedName>
        <fullName evidence="2">Uncharacterized protein</fullName>
    </submittedName>
</protein>
<dbReference type="PANTHER" id="PTHR47481">
    <property type="match status" value="1"/>
</dbReference>
<feature type="compositionally biased region" description="Low complexity" evidence="1">
    <location>
        <begin position="28"/>
        <end position="44"/>
    </location>
</feature>
<evidence type="ECO:0000256" key="1">
    <source>
        <dbReference type="SAM" id="MobiDB-lite"/>
    </source>
</evidence>
<comment type="caution">
    <text evidence="2">The sequence shown here is derived from an EMBL/GenBank/DDBJ whole genome shotgun (WGS) entry which is preliminary data.</text>
</comment>
<feature type="region of interest" description="Disordered" evidence="1">
    <location>
        <begin position="378"/>
        <end position="412"/>
    </location>
</feature>
<dbReference type="Pfam" id="PF14223">
    <property type="entry name" value="Retrotran_gag_2"/>
    <property type="match status" value="1"/>
</dbReference>
<dbReference type="PANTHER" id="PTHR47481:SF7">
    <property type="entry name" value="CCHC-TYPE DOMAIN-CONTAINING PROTEIN"/>
    <property type="match status" value="1"/>
</dbReference>
<dbReference type="EMBL" id="JAACJP010000038">
    <property type="protein sequence ID" value="KAF5373997.1"/>
    <property type="molecule type" value="Genomic_DNA"/>
</dbReference>
<name>A0A8H5GZU3_9AGAR</name>
<dbReference type="OrthoDB" id="3066634at2759"/>
<evidence type="ECO:0000313" key="3">
    <source>
        <dbReference type="Proteomes" id="UP000565441"/>
    </source>
</evidence>
<reference evidence="2 3" key="1">
    <citation type="journal article" date="2020" name="ISME J.">
        <title>Uncovering the hidden diversity of litter-decomposition mechanisms in mushroom-forming fungi.</title>
        <authorList>
            <person name="Floudas D."/>
            <person name="Bentzer J."/>
            <person name="Ahren D."/>
            <person name="Johansson T."/>
            <person name="Persson P."/>
            <person name="Tunlid A."/>
        </authorList>
    </citation>
    <scope>NUCLEOTIDE SEQUENCE [LARGE SCALE GENOMIC DNA]</scope>
    <source>
        <strain evidence="2 3">CBS 661.87</strain>
    </source>
</reference>
<keyword evidence="3" id="KW-1185">Reference proteome</keyword>
<evidence type="ECO:0000313" key="2">
    <source>
        <dbReference type="EMBL" id="KAF5373997.1"/>
    </source>
</evidence>
<organism evidence="2 3">
    <name type="scientific">Tricholomella constricta</name>
    <dbReference type="NCBI Taxonomy" id="117010"/>
    <lineage>
        <taxon>Eukaryota</taxon>
        <taxon>Fungi</taxon>
        <taxon>Dikarya</taxon>
        <taxon>Basidiomycota</taxon>
        <taxon>Agaricomycotina</taxon>
        <taxon>Agaricomycetes</taxon>
        <taxon>Agaricomycetidae</taxon>
        <taxon>Agaricales</taxon>
        <taxon>Tricholomatineae</taxon>
        <taxon>Lyophyllaceae</taxon>
        <taxon>Tricholomella</taxon>
    </lineage>
</organism>
<accession>A0A8H5GZU3</accession>
<proteinExistence type="predicted"/>
<gene>
    <name evidence="2" type="ORF">D9615_009925</name>
</gene>